<evidence type="ECO:0000259" key="7">
    <source>
        <dbReference type="Pfam" id="PF02687"/>
    </source>
</evidence>
<feature type="transmembrane region" description="Helical" evidence="6">
    <location>
        <begin position="425"/>
        <end position="446"/>
    </location>
</feature>
<dbReference type="AlphaFoldDB" id="A0A0E4CXS0"/>
<comment type="subcellular location">
    <subcellularLocation>
        <location evidence="1">Cell membrane</location>
        <topology evidence="1">Multi-pass membrane protein</topology>
    </subcellularLocation>
</comment>
<feature type="transmembrane region" description="Helical" evidence="6">
    <location>
        <begin position="254"/>
        <end position="278"/>
    </location>
</feature>
<keyword evidence="4 6" id="KW-1133">Transmembrane helix</keyword>
<dbReference type="KEGG" id="pri:PRIO_4297"/>
<dbReference type="InterPro" id="IPR038766">
    <property type="entry name" value="Membrane_comp_ABC_pdt"/>
</dbReference>
<keyword evidence="3 6" id="KW-0812">Transmembrane</keyword>
<gene>
    <name evidence="8" type="ORF">PRIO_4297</name>
</gene>
<protein>
    <recommendedName>
        <fullName evidence="7">ABC3 transporter permease C-terminal domain-containing protein</fullName>
    </recommendedName>
</protein>
<feature type="transmembrane region" description="Helical" evidence="6">
    <location>
        <begin position="352"/>
        <end position="372"/>
    </location>
</feature>
<dbReference type="PANTHER" id="PTHR30287:SF2">
    <property type="entry name" value="BLL1001 PROTEIN"/>
    <property type="match status" value="1"/>
</dbReference>
<dbReference type="PATRIC" id="fig|1073571.4.peg.4602"/>
<feature type="transmembrane region" description="Helical" evidence="6">
    <location>
        <begin position="694"/>
        <end position="719"/>
    </location>
</feature>
<organism evidence="8 9">
    <name type="scientific">Paenibacillus riograndensis SBR5</name>
    <dbReference type="NCBI Taxonomy" id="1073571"/>
    <lineage>
        <taxon>Bacteria</taxon>
        <taxon>Bacillati</taxon>
        <taxon>Bacillota</taxon>
        <taxon>Bacilli</taxon>
        <taxon>Bacillales</taxon>
        <taxon>Paenibacillaceae</taxon>
        <taxon>Paenibacillus</taxon>
        <taxon>Paenibacillus sonchi group</taxon>
    </lineage>
</organism>
<feature type="transmembrane region" description="Helical" evidence="6">
    <location>
        <begin position="648"/>
        <end position="673"/>
    </location>
</feature>
<dbReference type="InterPro" id="IPR003838">
    <property type="entry name" value="ABC3_permease_C"/>
</dbReference>
<proteinExistence type="predicted"/>
<evidence type="ECO:0000256" key="4">
    <source>
        <dbReference type="ARBA" id="ARBA00022989"/>
    </source>
</evidence>
<dbReference type="HOGENOM" id="CLU_011038_0_0_9"/>
<evidence type="ECO:0000313" key="9">
    <source>
        <dbReference type="Proteomes" id="UP000033163"/>
    </source>
</evidence>
<feature type="transmembrane region" description="Helical" evidence="6">
    <location>
        <begin position="310"/>
        <end position="332"/>
    </location>
</feature>
<name>A0A0E4CXS0_9BACL</name>
<keyword evidence="5 6" id="KW-0472">Membrane</keyword>
<dbReference type="Pfam" id="PF02687">
    <property type="entry name" value="FtsX"/>
    <property type="match status" value="2"/>
</dbReference>
<dbReference type="GO" id="GO:0005886">
    <property type="term" value="C:plasma membrane"/>
    <property type="evidence" value="ECO:0007669"/>
    <property type="project" value="UniProtKB-SubCell"/>
</dbReference>
<evidence type="ECO:0000313" key="8">
    <source>
        <dbReference type="EMBL" id="CQR56699.1"/>
    </source>
</evidence>
<evidence type="ECO:0000256" key="2">
    <source>
        <dbReference type="ARBA" id="ARBA00022475"/>
    </source>
</evidence>
<dbReference type="PANTHER" id="PTHR30287">
    <property type="entry name" value="MEMBRANE COMPONENT OF PREDICTED ABC SUPERFAMILY METABOLITE UPTAKE TRANSPORTER"/>
    <property type="match status" value="1"/>
</dbReference>
<dbReference type="EMBL" id="LN831776">
    <property type="protein sequence ID" value="CQR56699.1"/>
    <property type="molecule type" value="Genomic_DNA"/>
</dbReference>
<dbReference type="Proteomes" id="UP000033163">
    <property type="component" value="Chromosome I"/>
</dbReference>
<feature type="domain" description="ABC3 transporter permease C-terminal" evidence="7">
    <location>
        <begin position="261"/>
        <end position="371"/>
    </location>
</feature>
<evidence type="ECO:0000256" key="3">
    <source>
        <dbReference type="ARBA" id="ARBA00022692"/>
    </source>
</evidence>
<keyword evidence="2" id="KW-1003">Cell membrane</keyword>
<accession>A0A0E4CXS0</accession>
<reference evidence="9" key="1">
    <citation type="submission" date="2015-03" db="EMBL/GenBank/DDBJ databases">
        <authorList>
            <person name="Wibberg D."/>
        </authorList>
    </citation>
    <scope>NUCLEOTIDE SEQUENCE [LARGE SCALE GENOMIC DNA]</scope>
</reference>
<dbReference type="RefSeq" id="WP_020428549.1">
    <property type="nucleotide sequence ID" value="NZ_AGBD01000677.1"/>
</dbReference>
<evidence type="ECO:0000256" key="5">
    <source>
        <dbReference type="ARBA" id="ARBA00023136"/>
    </source>
</evidence>
<feature type="transmembrane region" description="Helical" evidence="6">
    <location>
        <begin position="739"/>
        <end position="763"/>
    </location>
</feature>
<evidence type="ECO:0000256" key="6">
    <source>
        <dbReference type="SAM" id="Phobius"/>
    </source>
</evidence>
<sequence length="779" mass="85861">MLLQMVKRDIRRNKIISVGLVLFIMLSALLAASATHILVELSGSLRSLLVQAQAPHFVQMHSGPINADAIREFTANNPLVKQQQTQEMLNIDGSRVYLGESTRSEGSSVMDISFVRQNPAFDYLLNLDNQIIEVPEGNIAVPIYYMQQNNLHIGDQVKVSDGPDEWIYTISDFVRDVQMNPSLVSSKRFVVNESDYRLLKGKLGEIEYLIEFQLNDSSRLAEFRNAYKASNLPDKGPNIDYPLLKTLNALTDGIIAIVIIAASMLLIVIACLCLRFTLLATLEEDYREIGVMKAIGISRKDIRKLYFGKYFILAALACCGGYGLSFAVLGLFTSNISLYMGTAPASLLKIMVPIFAAGLIFGLVMFFCRIILGRFGRISAAKALRTGTLGTGHRHNRRYQLSRRKYVHVNIFLGIKDVCRRFSMFGILFVVMVICLFLIIVPVNLLHTLKSPNFISYMGVGQSDLRIDLQSAGDTEQRYHVMLSALKNDPDIERLSPLVTSRFKVLGNDGLWANLNVETGDFSIFPLSYLHGTAPEAGNEIALSDLNARELNKKVGDILILEAGGKKLDVTVSGIYQDITNGGRTAKARIGYDRKNVLWYIVALDLKPGVSATDKMKQYEQSFSSAKITHLDSYLSQTLGNTIARLKLVTGLAIAVSLAVTIMMTSLFLKMLLAKDTSQIAIMKSMGFTHRDICWQYLTKIVSVASIGIVSGTFASGTIGEALVRLLGSMMGASRIELAAQPLLAYLVLPCGYLLTVGLAAIISTLSVKRVSNAQHTAE</sequence>
<feature type="domain" description="ABC3 transporter permease C-terminal" evidence="7">
    <location>
        <begin position="652"/>
        <end position="773"/>
    </location>
</feature>
<evidence type="ECO:0000256" key="1">
    <source>
        <dbReference type="ARBA" id="ARBA00004651"/>
    </source>
</evidence>